<keyword evidence="1" id="KW-0812">Transmembrane</keyword>
<keyword evidence="1" id="KW-1133">Transmembrane helix</keyword>
<comment type="caution">
    <text evidence="2">The sequence shown here is derived from an EMBL/GenBank/DDBJ whole genome shotgun (WGS) entry which is preliminary data.</text>
</comment>
<dbReference type="Proteomes" id="UP001268256">
    <property type="component" value="Unassembled WGS sequence"/>
</dbReference>
<reference evidence="3" key="1">
    <citation type="submission" date="2023-07" db="EMBL/GenBank/DDBJ databases">
        <authorList>
            <person name="Luz R."/>
            <person name="Cordeiro R."/>
            <person name="Fonseca A."/>
            <person name="Goncalves V."/>
        </authorList>
    </citation>
    <scope>NUCLEOTIDE SEQUENCE [LARGE SCALE GENOMIC DNA]</scope>
    <source>
        <strain evidence="3">BACA0444</strain>
    </source>
</reference>
<dbReference type="EMBL" id="JAVMIP010000020">
    <property type="protein sequence ID" value="MDS3862006.1"/>
    <property type="molecule type" value="Genomic_DNA"/>
</dbReference>
<keyword evidence="1" id="KW-0472">Membrane</keyword>
<protein>
    <submittedName>
        <fullName evidence="2">Uncharacterized protein</fullName>
    </submittedName>
</protein>
<evidence type="ECO:0000256" key="1">
    <source>
        <dbReference type="SAM" id="Phobius"/>
    </source>
</evidence>
<evidence type="ECO:0000313" key="3">
    <source>
        <dbReference type="Proteomes" id="UP001268256"/>
    </source>
</evidence>
<organism evidence="2 3">
    <name type="scientific">Pseudocalidococcus azoricus BACA0444</name>
    <dbReference type="NCBI Taxonomy" id="2918990"/>
    <lineage>
        <taxon>Bacteria</taxon>
        <taxon>Bacillati</taxon>
        <taxon>Cyanobacteriota</taxon>
        <taxon>Cyanophyceae</taxon>
        <taxon>Acaryochloridales</taxon>
        <taxon>Thermosynechococcaceae</taxon>
        <taxon>Pseudocalidococcus</taxon>
        <taxon>Pseudocalidococcus azoricus</taxon>
    </lineage>
</organism>
<sequence>MRFYDATDFPPKLPPITLRDWSFWLFTATLMVALVDFGIRWWIRNLEAAEKARSKQRQARRDFALFSYLVNPTESNRQQLEAICQEIEKADLD</sequence>
<proteinExistence type="predicted"/>
<dbReference type="AlphaFoldDB" id="A0AAE4FTQ0"/>
<dbReference type="RefSeq" id="WP_322879225.1">
    <property type="nucleotide sequence ID" value="NZ_JAVMIP010000020.1"/>
</dbReference>
<accession>A0AAE4FTQ0</accession>
<name>A0AAE4FTQ0_9CYAN</name>
<keyword evidence="3" id="KW-1185">Reference proteome</keyword>
<gene>
    <name evidence="2" type="ORF">RIF25_14485</name>
</gene>
<feature type="transmembrane region" description="Helical" evidence="1">
    <location>
        <begin position="21"/>
        <end position="43"/>
    </location>
</feature>
<evidence type="ECO:0000313" key="2">
    <source>
        <dbReference type="EMBL" id="MDS3862006.1"/>
    </source>
</evidence>